<dbReference type="InterPro" id="IPR011050">
    <property type="entry name" value="Pectin_lyase_fold/virulence"/>
</dbReference>
<protein>
    <recommendedName>
        <fullName evidence="1">Right handed beta helix domain-containing protein</fullName>
    </recommendedName>
</protein>
<dbReference type="AlphaFoldDB" id="A0A1Z4MVX5"/>
<dbReference type="SUPFAM" id="SSF51126">
    <property type="entry name" value="Pectin lyase-like"/>
    <property type="match status" value="1"/>
</dbReference>
<keyword evidence="3" id="KW-1185">Reference proteome</keyword>
<dbReference type="InterPro" id="IPR006626">
    <property type="entry name" value="PbH1"/>
</dbReference>
<evidence type="ECO:0000313" key="2">
    <source>
        <dbReference type="EMBL" id="BAY97605.1"/>
    </source>
</evidence>
<feature type="domain" description="Right handed beta helix" evidence="1">
    <location>
        <begin position="291"/>
        <end position="430"/>
    </location>
</feature>
<dbReference type="InterPro" id="IPR012334">
    <property type="entry name" value="Pectin_lyas_fold"/>
</dbReference>
<sequence length="567" mass="63483">MQRRNFLTLFGLSSFTSSLSIFFPRPVSNVEPKKLEQKITNKNHIAQIQNLSINSVDVRSFGPLISGITNLEYIIKANTETIQTAINIVGQNGGGSIYIPQGIYQISPLDLNTQEPCSLLINYDNITLIGDGISKTILQSRGDYALINGRVVRGHGILIKGTQDPYNPRKNVTIKNLELNGSVKGFTGQRNWPADPNNGDGWDVTHKGIALDFNTNLDNINLDSIYVHDFRGELIYGGGGGIGKVTISKTQLKSSNASLLSLDADLTVTECEFSETATAWVENAPISPNKSYQFYKCIFKDSIYQGLVIGQGNFPDNHNKTITNCSFSNSPDGVCVFNGVSNLIIKNNIFTDCKNSFITSGNNQKIEFSFNEINGITVGVTAANLAGNLQNILIKNNVLTCSDVDKRACVYYWGDLQNIVIEDNIFENCRTPEQSSDINNERPLFRNNQYLNVERRDFQGKSNFWQEPPYILEPKYEEILVANNTNNRSIQVNMSIDKYVDGQEVIIMVDSSRGNIKFPKKSSTIQCQKDRYLKRKDDKIRLKFQKADSKWYEIAYSSHISSTENNV</sequence>
<reference evidence="2 3" key="1">
    <citation type="submission" date="2017-06" db="EMBL/GenBank/DDBJ databases">
        <title>Genome sequencing of cyanobaciteial culture collection at National Institute for Environmental Studies (NIES).</title>
        <authorList>
            <person name="Hirose Y."/>
            <person name="Shimura Y."/>
            <person name="Fujisawa T."/>
            <person name="Nakamura Y."/>
            <person name="Kawachi M."/>
        </authorList>
    </citation>
    <scope>NUCLEOTIDE SEQUENCE [LARGE SCALE GENOMIC DNA]</scope>
    <source>
        <strain evidence="2 3">NIES-37</strain>
    </source>
</reference>
<name>A0A1Z4MVX5_9CYAN</name>
<gene>
    <name evidence="2" type="ORF">NIES37_15470</name>
</gene>
<accession>A0A1Z4MVX5</accession>
<dbReference type="EMBL" id="AP018248">
    <property type="protein sequence ID" value="BAY97605.1"/>
    <property type="molecule type" value="Genomic_DNA"/>
</dbReference>
<evidence type="ECO:0000259" key="1">
    <source>
        <dbReference type="Pfam" id="PF13229"/>
    </source>
</evidence>
<dbReference type="RefSeq" id="WP_096574633.1">
    <property type="nucleotide sequence ID" value="NZ_CAWNJS010000001.1"/>
</dbReference>
<proteinExistence type="predicted"/>
<dbReference type="InterPro" id="IPR039448">
    <property type="entry name" value="Beta_helix"/>
</dbReference>
<dbReference type="Proteomes" id="UP000218785">
    <property type="component" value="Chromosome"/>
</dbReference>
<dbReference type="KEGG" id="ttq:NIES37_15470"/>
<dbReference type="SMART" id="SM00710">
    <property type="entry name" value="PbH1"/>
    <property type="match status" value="5"/>
</dbReference>
<dbReference type="Pfam" id="PF13229">
    <property type="entry name" value="Beta_helix"/>
    <property type="match status" value="1"/>
</dbReference>
<evidence type="ECO:0000313" key="3">
    <source>
        <dbReference type="Proteomes" id="UP000218785"/>
    </source>
</evidence>
<dbReference type="Gene3D" id="2.160.20.10">
    <property type="entry name" value="Single-stranded right-handed beta-helix, Pectin lyase-like"/>
    <property type="match status" value="1"/>
</dbReference>
<organism evidence="2 3">
    <name type="scientific">Tolypothrix tenuis PCC 7101</name>
    <dbReference type="NCBI Taxonomy" id="231146"/>
    <lineage>
        <taxon>Bacteria</taxon>
        <taxon>Bacillati</taxon>
        <taxon>Cyanobacteriota</taxon>
        <taxon>Cyanophyceae</taxon>
        <taxon>Nostocales</taxon>
        <taxon>Tolypothrichaceae</taxon>
        <taxon>Tolypothrix</taxon>
    </lineage>
</organism>